<feature type="domain" description="G5" evidence="4">
    <location>
        <begin position="380"/>
        <end position="459"/>
    </location>
</feature>
<protein>
    <recommendedName>
        <fullName evidence="4">G5 domain-containing protein</fullName>
    </recommendedName>
</protein>
<keyword evidence="6" id="KW-1185">Reference proteome</keyword>
<dbReference type="Pfam" id="PF07501">
    <property type="entry name" value="G5"/>
    <property type="match status" value="1"/>
</dbReference>
<name>A0A3A1UJN7_9BACL</name>
<keyword evidence="3" id="KW-0812">Transmembrane</keyword>
<evidence type="ECO:0000313" key="6">
    <source>
        <dbReference type="Proteomes" id="UP000266482"/>
    </source>
</evidence>
<dbReference type="Gene3D" id="2.20.230.10">
    <property type="entry name" value="Resuscitation-promoting factor rpfb"/>
    <property type="match status" value="1"/>
</dbReference>
<evidence type="ECO:0000313" key="5">
    <source>
        <dbReference type="EMBL" id="RIX47332.1"/>
    </source>
</evidence>
<dbReference type="AlphaFoldDB" id="A0A3A1UJN7"/>
<dbReference type="InterPro" id="IPR052913">
    <property type="entry name" value="Glycopeptide_resist_protein"/>
</dbReference>
<dbReference type="SMART" id="SM01208">
    <property type="entry name" value="G5"/>
    <property type="match status" value="1"/>
</dbReference>
<keyword evidence="3" id="KW-1133">Transmembrane helix</keyword>
<dbReference type="OrthoDB" id="9813301at2"/>
<reference evidence="5 6" key="1">
    <citation type="submission" date="2018-09" db="EMBL/GenBank/DDBJ databases">
        <title>Paenibacillus aracenensis nov. sp. isolated from a cave in southern Spain.</title>
        <authorList>
            <person name="Jurado V."/>
            <person name="Gutierrez-Patricio S."/>
            <person name="Gonzalez-Pimentel J.L."/>
            <person name="Miller A.Z."/>
            <person name="Laiz L."/>
            <person name="Saiz-Jimenez C."/>
        </authorList>
    </citation>
    <scope>NUCLEOTIDE SEQUENCE [LARGE SCALE GENOMIC DNA]</scope>
    <source>
        <strain evidence="5 6">DSM 22867</strain>
    </source>
</reference>
<evidence type="ECO:0000256" key="3">
    <source>
        <dbReference type="SAM" id="Phobius"/>
    </source>
</evidence>
<evidence type="ECO:0000256" key="1">
    <source>
        <dbReference type="ARBA" id="ARBA00022729"/>
    </source>
</evidence>
<dbReference type="Pfam" id="PF04294">
    <property type="entry name" value="VanW"/>
    <property type="match status" value="1"/>
</dbReference>
<evidence type="ECO:0000259" key="4">
    <source>
        <dbReference type="PROSITE" id="PS51109"/>
    </source>
</evidence>
<dbReference type="EMBL" id="QXQA01000023">
    <property type="protein sequence ID" value="RIX47332.1"/>
    <property type="molecule type" value="Genomic_DNA"/>
</dbReference>
<dbReference type="InterPro" id="IPR011098">
    <property type="entry name" value="G5_dom"/>
</dbReference>
<sequence length="481" mass="53436">MGKLRIFVISLVSVLAVLVAAGLVLLWKYAEQDVVPQGVKAGEIAIGGMPIDDAVALLDRYEDALAKRSITIEANQAAKDQKQWSVAELGYKAEFAGAKEALLKLREGSLWDRAKYRYSFQKSFPLSQSWDRAAFESALRQQWSWIESNEPRNAEREITEDDEVRYTPHTDAYRLDLDGLVEQVNSWAVVKPGEVNEEWTDEKRSFTAELPITVIHPEVTLEELQEEGIDRRIMSFTTDFATSAEGRAHNVTITAESLDGWYLKPGEVFSYSELIAKVEKDHEYREAPVILNGRLVPGIGGGICQVSSTLYQTVLRAGLEIVERRNHSLPVAYLPLGHDATYATDAIDFKFRNSTGKALLIRTEVKDRKVTVKLFGTMPENERYDIESVTLSTVEPGTQQKVNPALPVGKTVVVEQGKPGYVVETYRTLVRDGEVVSRERVSKDTYRAQPTLIEVGPSSPDATPQPPASPAPGEGLVEDGV</sequence>
<dbReference type="Proteomes" id="UP000266482">
    <property type="component" value="Unassembled WGS sequence"/>
</dbReference>
<comment type="caution">
    <text evidence="5">The sequence shown here is derived from an EMBL/GenBank/DDBJ whole genome shotgun (WGS) entry which is preliminary data.</text>
</comment>
<dbReference type="PANTHER" id="PTHR35788">
    <property type="entry name" value="EXPORTED PROTEIN-RELATED"/>
    <property type="match status" value="1"/>
</dbReference>
<keyword evidence="1" id="KW-0732">Signal</keyword>
<proteinExistence type="predicted"/>
<gene>
    <name evidence="5" type="ORF">D3P08_25255</name>
</gene>
<dbReference type="InterPro" id="IPR007391">
    <property type="entry name" value="Vancomycin_resist_VanW"/>
</dbReference>
<accession>A0A3A1UJN7</accession>
<evidence type="ECO:0000256" key="2">
    <source>
        <dbReference type="SAM" id="MobiDB-lite"/>
    </source>
</evidence>
<feature type="region of interest" description="Disordered" evidence="2">
    <location>
        <begin position="446"/>
        <end position="481"/>
    </location>
</feature>
<keyword evidence="3" id="KW-0472">Membrane</keyword>
<organism evidence="5 6">
    <name type="scientific">Paenibacillus nanensis</name>
    <dbReference type="NCBI Taxonomy" id="393251"/>
    <lineage>
        <taxon>Bacteria</taxon>
        <taxon>Bacillati</taxon>
        <taxon>Bacillota</taxon>
        <taxon>Bacilli</taxon>
        <taxon>Bacillales</taxon>
        <taxon>Paenibacillaceae</taxon>
        <taxon>Paenibacillus</taxon>
    </lineage>
</organism>
<dbReference type="PROSITE" id="PS51109">
    <property type="entry name" value="G5"/>
    <property type="match status" value="1"/>
</dbReference>
<dbReference type="RefSeq" id="WP_119602901.1">
    <property type="nucleotide sequence ID" value="NZ_QXQA01000023.1"/>
</dbReference>
<dbReference type="PANTHER" id="PTHR35788:SF1">
    <property type="entry name" value="EXPORTED PROTEIN"/>
    <property type="match status" value="1"/>
</dbReference>
<feature type="transmembrane region" description="Helical" evidence="3">
    <location>
        <begin position="7"/>
        <end position="27"/>
    </location>
</feature>